<dbReference type="GO" id="GO:0061631">
    <property type="term" value="F:ubiquitin conjugating enzyme activity"/>
    <property type="evidence" value="ECO:0007669"/>
    <property type="project" value="TreeGrafter"/>
</dbReference>
<organism evidence="5 6">
    <name type="scientific">Eragrostis curvula</name>
    <name type="common">weeping love grass</name>
    <dbReference type="NCBI Taxonomy" id="38414"/>
    <lineage>
        <taxon>Eukaryota</taxon>
        <taxon>Viridiplantae</taxon>
        <taxon>Streptophyta</taxon>
        <taxon>Embryophyta</taxon>
        <taxon>Tracheophyta</taxon>
        <taxon>Spermatophyta</taxon>
        <taxon>Magnoliopsida</taxon>
        <taxon>Liliopsida</taxon>
        <taxon>Poales</taxon>
        <taxon>Poaceae</taxon>
        <taxon>PACMAD clade</taxon>
        <taxon>Chloridoideae</taxon>
        <taxon>Eragrostideae</taxon>
        <taxon>Eragrostidinae</taxon>
        <taxon>Eragrostis</taxon>
    </lineage>
</organism>
<dbReference type="InterPro" id="IPR057733">
    <property type="entry name" value="UBE2O-like_SH3-B"/>
</dbReference>
<dbReference type="Proteomes" id="UP000324897">
    <property type="component" value="Chromosome 7"/>
</dbReference>
<protein>
    <recommendedName>
        <fullName evidence="4">UBC core domain-containing protein</fullName>
    </recommendedName>
</protein>
<dbReference type="Gene3D" id="3.10.110.10">
    <property type="entry name" value="Ubiquitin Conjugating Enzyme"/>
    <property type="match status" value="1"/>
</dbReference>
<name>A0A5J9U1M9_9POAL</name>
<feature type="compositionally biased region" description="Acidic residues" evidence="3">
    <location>
        <begin position="566"/>
        <end position="583"/>
    </location>
</feature>
<evidence type="ECO:0000256" key="3">
    <source>
        <dbReference type="SAM" id="MobiDB-lite"/>
    </source>
</evidence>
<keyword evidence="2" id="KW-0833">Ubl conjugation pathway</keyword>
<feature type="domain" description="UBC core" evidence="4">
    <location>
        <begin position="635"/>
        <end position="792"/>
    </location>
</feature>
<dbReference type="Gramene" id="TVU17612">
    <property type="protein sequence ID" value="TVU17612"/>
    <property type="gene ID" value="EJB05_33660"/>
</dbReference>
<dbReference type="Pfam" id="PF23043">
    <property type="entry name" value="SH3-B_UBE2O"/>
    <property type="match status" value="1"/>
</dbReference>
<keyword evidence="6" id="KW-1185">Reference proteome</keyword>
<evidence type="ECO:0000313" key="5">
    <source>
        <dbReference type="EMBL" id="TVU17612.1"/>
    </source>
</evidence>
<dbReference type="InterPro" id="IPR016135">
    <property type="entry name" value="UBQ-conjugating_enzyme/RWD"/>
</dbReference>
<dbReference type="SMART" id="SM00212">
    <property type="entry name" value="UBCc"/>
    <property type="match status" value="1"/>
</dbReference>
<sequence length="934" mass="101258">MDDVVEAVPAPYPRYFDNADLVEFKSTGARGLVMVTPDGDGDDEPLLRVMLADGTAVTPADLHDLTVVDRGCSMSRTQIVTLAADSGGGGQVGVVMGVSTELDLIRMPQDDGDETEAVVARGVSPGELRRVTRLCLGDLVVSGPWLGRVVAVYVDVDVAFDGGAAVCRVARANADGGNKLLGAGKRERYSRVFQNSVYYPGQRVGVPRGSSVFEKEATWLVGGWSPGRHTRGTVVNVEMADALVYWLASAELGIIADGDDDARAAAPPACVTNANELTVFHSDAGGSWAVGDRCFFLQNTHSSSDDDGYVVVEMGEPPMCVADARTSVDVLWQDGTRQRGVPSASLLPFAGLDYEQDFFPGEVVVDVIYDDGVYDDDDATGDADDDDHYATASEELDLERVGIVRSFNCKDRTAHVSWFKPAASGNEEPSAEEVECHDEIVSVYHLEKYDYYNNVFYGNIVVRPPSPESSGGDGKSTQVTTEYNKKAAADLSWVGQVVDLCDGYVQVKWGDGSTSEVLHHEIDFLKVPNIDALEQEILNGNRAQEDPPQEPEANDNVNVAAVSDNGEGDGDSADGSDEEDYGVEGCADEDLSAEKVKAGADSNDGGSLHFMQFDVIQSPSDHHYLDNKEQGAGTKWMKKVQKEWKILENNLPDTIYVRAFEDRMDLLRVAMVGAVGTPYQDGLFFFDLQLPPKYPAVPPLVHYHSFGLNLNPNLEVSGTVCISLLDTYDGEGVELWSPAMSTVLQVVVSIQALVLTAEPYYNEPGHEGSIMGARNALPYAENAYLLSLQIMLHLLRRPPAGFEELVRAHFRRRGQFVLQKCAAYLRQDGFSLDAEERPCSEGFKLALAGVVPQLVEAFTNIGAEGCEEFDQVLKAIKSSPIVVPLPLLHRLLRGRRHDSGGAPTPWQVVDEAAESLDWRADGPLHCGDGACDVT</sequence>
<dbReference type="SUPFAM" id="SSF54495">
    <property type="entry name" value="UBC-like"/>
    <property type="match status" value="1"/>
</dbReference>
<dbReference type="EMBL" id="RWGY01000029">
    <property type="protein sequence ID" value="TVU17612.1"/>
    <property type="molecule type" value="Genomic_DNA"/>
</dbReference>
<dbReference type="Pfam" id="PF23046">
    <property type="entry name" value="tSH3-B_UBE2O"/>
    <property type="match status" value="1"/>
</dbReference>
<dbReference type="InterPro" id="IPR000608">
    <property type="entry name" value="UBC"/>
</dbReference>
<proteinExistence type="predicted"/>
<keyword evidence="1" id="KW-0808">Transferase</keyword>
<evidence type="ECO:0000313" key="6">
    <source>
        <dbReference type="Proteomes" id="UP000324897"/>
    </source>
</evidence>
<dbReference type="InterPro" id="IPR057734">
    <property type="entry name" value="UBE2O-like_SH3-C"/>
</dbReference>
<evidence type="ECO:0000256" key="1">
    <source>
        <dbReference type="ARBA" id="ARBA00022679"/>
    </source>
</evidence>
<dbReference type="InterPro" id="IPR057735">
    <property type="entry name" value="UBE2O-like_tSH3-B"/>
</dbReference>
<dbReference type="PANTHER" id="PTHR46116">
    <property type="entry name" value="(E3-INDEPENDENT) E2 UBIQUITIN-CONJUGATING ENZYME"/>
    <property type="match status" value="1"/>
</dbReference>
<reference evidence="5 6" key="1">
    <citation type="journal article" date="2019" name="Sci. Rep.">
        <title>A high-quality genome of Eragrostis curvula grass provides insights into Poaceae evolution and supports new strategies to enhance forage quality.</title>
        <authorList>
            <person name="Carballo J."/>
            <person name="Santos B.A.C.M."/>
            <person name="Zappacosta D."/>
            <person name="Garbus I."/>
            <person name="Selva J.P."/>
            <person name="Gallo C.A."/>
            <person name="Diaz A."/>
            <person name="Albertini E."/>
            <person name="Caccamo M."/>
            <person name="Echenique V."/>
        </authorList>
    </citation>
    <scope>NUCLEOTIDE SEQUENCE [LARGE SCALE GENOMIC DNA]</scope>
    <source>
        <strain evidence="6">cv. Victoria</strain>
        <tissue evidence="5">Leaf</tissue>
    </source>
</reference>
<dbReference type="Pfam" id="PF23044">
    <property type="entry name" value="SH3-C_UBE2O"/>
    <property type="match status" value="1"/>
</dbReference>
<comment type="caution">
    <text evidence="5">The sequence shown here is derived from an EMBL/GenBank/DDBJ whole genome shotgun (WGS) entry which is preliminary data.</text>
</comment>
<dbReference type="PROSITE" id="PS50127">
    <property type="entry name" value="UBC_2"/>
    <property type="match status" value="1"/>
</dbReference>
<gene>
    <name evidence="5" type="ORF">EJB05_33660</name>
</gene>
<feature type="region of interest" description="Disordered" evidence="3">
    <location>
        <begin position="560"/>
        <end position="583"/>
    </location>
</feature>
<evidence type="ECO:0000256" key="2">
    <source>
        <dbReference type="ARBA" id="ARBA00022786"/>
    </source>
</evidence>
<accession>A0A5J9U1M9</accession>
<dbReference type="PANTHER" id="PTHR46116:SF32">
    <property type="entry name" value="OS05G0153132 PROTEIN"/>
    <property type="match status" value="1"/>
</dbReference>
<feature type="non-terminal residue" evidence="5">
    <location>
        <position position="1"/>
    </location>
</feature>
<dbReference type="OrthoDB" id="47801at2759"/>
<evidence type="ECO:0000259" key="4">
    <source>
        <dbReference type="PROSITE" id="PS50127"/>
    </source>
</evidence>
<dbReference type="AlphaFoldDB" id="A0A5J9U1M9"/>
<dbReference type="Pfam" id="PF00179">
    <property type="entry name" value="UQ_con"/>
    <property type="match status" value="1"/>
</dbReference>
<dbReference type="CDD" id="cd23837">
    <property type="entry name" value="UBCc_UBE2O"/>
    <property type="match status" value="1"/>
</dbReference>